<dbReference type="GO" id="GO:0051701">
    <property type="term" value="P:biological process involved in interaction with host"/>
    <property type="evidence" value="ECO:0007669"/>
    <property type="project" value="TreeGrafter"/>
</dbReference>
<dbReference type="InterPro" id="IPR052336">
    <property type="entry name" value="MlaD_Phospholipid_Transporter"/>
</dbReference>
<evidence type="ECO:0000259" key="2">
    <source>
        <dbReference type="Pfam" id="PF02470"/>
    </source>
</evidence>
<keyword evidence="5" id="KW-1185">Reference proteome</keyword>
<dbReference type="RefSeq" id="WP_179503134.1">
    <property type="nucleotide sequence ID" value="NZ_JACCAA010000001.1"/>
</dbReference>
<feature type="domain" description="Mammalian cell entry C-terminal" evidence="3">
    <location>
        <begin position="134"/>
        <end position="346"/>
    </location>
</feature>
<dbReference type="Pfam" id="PF02470">
    <property type="entry name" value="MlaD"/>
    <property type="match status" value="1"/>
</dbReference>
<dbReference type="Proteomes" id="UP000540656">
    <property type="component" value="Unassembled WGS sequence"/>
</dbReference>
<keyword evidence="1" id="KW-0812">Transmembrane</keyword>
<name>A0A7Y9S367_9ACTN</name>
<evidence type="ECO:0000313" key="5">
    <source>
        <dbReference type="Proteomes" id="UP000540656"/>
    </source>
</evidence>
<proteinExistence type="predicted"/>
<gene>
    <name evidence="4" type="ORF">BJ980_003092</name>
</gene>
<accession>A0A7Y9S367</accession>
<dbReference type="PANTHER" id="PTHR33371:SF19">
    <property type="entry name" value="MCE-FAMILY PROTEIN MCE4A"/>
    <property type="match status" value="1"/>
</dbReference>
<protein>
    <submittedName>
        <fullName evidence="4">Virulence factor Mce-like protein</fullName>
    </submittedName>
</protein>
<dbReference type="InterPro" id="IPR003399">
    <property type="entry name" value="Mce/MlaD"/>
</dbReference>
<keyword evidence="1" id="KW-0472">Membrane</keyword>
<reference evidence="4 5" key="1">
    <citation type="submission" date="2020-07" db="EMBL/GenBank/DDBJ databases">
        <title>Sequencing the genomes of 1000 actinobacteria strains.</title>
        <authorList>
            <person name="Klenk H.-P."/>
        </authorList>
    </citation>
    <scope>NUCLEOTIDE SEQUENCE [LARGE SCALE GENOMIC DNA]</scope>
    <source>
        <strain evidence="4 5">DSM 23819</strain>
    </source>
</reference>
<evidence type="ECO:0000313" key="4">
    <source>
        <dbReference type="EMBL" id="NYG60169.1"/>
    </source>
</evidence>
<organism evidence="4 5">
    <name type="scientific">Nocardioides daedukensis</name>
    <dbReference type="NCBI Taxonomy" id="634462"/>
    <lineage>
        <taxon>Bacteria</taxon>
        <taxon>Bacillati</taxon>
        <taxon>Actinomycetota</taxon>
        <taxon>Actinomycetes</taxon>
        <taxon>Propionibacteriales</taxon>
        <taxon>Nocardioidaceae</taxon>
        <taxon>Nocardioides</taxon>
    </lineage>
</organism>
<feature type="transmembrane region" description="Helical" evidence="1">
    <location>
        <begin position="20"/>
        <end position="45"/>
    </location>
</feature>
<feature type="domain" description="Mce/MlaD" evidence="2">
    <location>
        <begin position="51"/>
        <end position="124"/>
    </location>
</feature>
<dbReference type="InterPro" id="IPR024516">
    <property type="entry name" value="Mce_C"/>
</dbReference>
<dbReference type="EMBL" id="JACCAA010000001">
    <property type="protein sequence ID" value="NYG60169.1"/>
    <property type="molecule type" value="Genomic_DNA"/>
</dbReference>
<dbReference type="PANTHER" id="PTHR33371">
    <property type="entry name" value="INTERMEMBRANE PHOSPHOLIPID TRANSPORT SYSTEM BINDING PROTEIN MLAD-RELATED"/>
    <property type="match status" value="1"/>
</dbReference>
<dbReference type="Pfam" id="PF11887">
    <property type="entry name" value="Mce4_CUP1"/>
    <property type="match status" value="1"/>
</dbReference>
<dbReference type="AlphaFoldDB" id="A0A7Y9S367"/>
<evidence type="ECO:0000259" key="3">
    <source>
        <dbReference type="Pfam" id="PF11887"/>
    </source>
</evidence>
<evidence type="ECO:0000256" key="1">
    <source>
        <dbReference type="SAM" id="Phobius"/>
    </source>
</evidence>
<sequence length="353" mass="38163">MSSILFPHTRLSPRMLRIRVAAIGAAAGILLLGLITWLGGGYLGIITSDTRVEAQLTTTGDSLGVNSDVKFRGMRVGRVLEVRTGTRPSARIVLMEEHAEMIPSDVVARVLPGTLFGNEYVDLVSESKDLESIEPIEANSVIKADTSVETLRLMDTLSSAQRLLVALDPASMDTAISQLAQALDGRGADLAAFFDDANHLLGTFSENEELFYEDLELLHDNLGLLEEIEPQLVDAVHDSLPIARVIAKEKKTTRSLLRDTARLTSSLDGFLNAQKMSLPAILTNVAAVLEVMSDAERRFEVSLGALPSVLENGANAIKGNAIQMEAVIGLQFAEPYTSADCPRYGDLEGRNCE</sequence>
<keyword evidence="1" id="KW-1133">Transmembrane helix</keyword>
<dbReference type="GO" id="GO:0005576">
    <property type="term" value="C:extracellular region"/>
    <property type="evidence" value="ECO:0007669"/>
    <property type="project" value="TreeGrafter"/>
</dbReference>
<comment type="caution">
    <text evidence="4">The sequence shown here is derived from an EMBL/GenBank/DDBJ whole genome shotgun (WGS) entry which is preliminary data.</text>
</comment>